<gene>
    <name evidence="2" type="ORF">FJTKL_14214</name>
</gene>
<evidence type="ECO:0000313" key="2">
    <source>
        <dbReference type="EMBL" id="KAL2278763.1"/>
    </source>
</evidence>
<sequence length="395" mass="42904">MERLEATRAKGANRRGERMNRGIGSFVEGKTTVTGWKLGPNVGAYKDNVRFEGALNAKQQDLCQQEDKPTTTRKETDESSFPFPQMTPSVSADTPAPTISMGRRFSQDTMSSIKEPTIHHIFSSATNIIRESLEIEGCLFLDAAVGSFRPAENNAPPKGHSKSGGNSDSDILSSSDEGQHYADSPLSPDDDAEPKCEVLGFSTTNLSSIDGEQSSHLHKSIGERFLSGLLRRYPKGHIFVFGAEGELQTSDSSEDTSSEGSQPGKSPIGRPEAPPLAPPTPEPSDRDVTLGASLHRKLLVQGNEGAHLLRAFPGARSVAFVPVWDSRKDRWCAGGFIYTLKPTRVFTTEGDLSYLRAFGTLAMAETLRCETMLSEKAKSDALGSLSHEMRSPLRE</sequence>
<feature type="region of interest" description="Disordered" evidence="1">
    <location>
        <begin position="62"/>
        <end position="99"/>
    </location>
</feature>
<protein>
    <submittedName>
        <fullName evidence="2">Uncharacterized protein</fullName>
    </submittedName>
</protein>
<name>A0ABR4E8L2_9PEZI</name>
<evidence type="ECO:0000256" key="1">
    <source>
        <dbReference type="SAM" id="MobiDB-lite"/>
    </source>
</evidence>
<feature type="compositionally biased region" description="Basic and acidic residues" evidence="1">
    <location>
        <begin position="65"/>
        <end position="77"/>
    </location>
</feature>
<keyword evidence="3" id="KW-1185">Reference proteome</keyword>
<comment type="caution">
    <text evidence="2">The sequence shown here is derived from an EMBL/GenBank/DDBJ whole genome shotgun (WGS) entry which is preliminary data.</text>
</comment>
<feature type="region of interest" description="Disordered" evidence="1">
    <location>
        <begin position="244"/>
        <end position="287"/>
    </location>
</feature>
<dbReference type="Proteomes" id="UP001600888">
    <property type="component" value="Unassembled WGS sequence"/>
</dbReference>
<feature type="compositionally biased region" description="Polar residues" evidence="1">
    <location>
        <begin position="163"/>
        <end position="176"/>
    </location>
</feature>
<accession>A0ABR4E8L2</accession>
<organism evidence="2 3">
    <name type="scientific">Diaporthe vaccinii</name>
    <dbReference type="NCBI Taxonomy" id="105482"/>
    <lineage>
        <taxon>Eukaryota</taxon>
        <taxon>Fungi</taxon>
        <taxon>Dikarya</taxon>
        <taxon>Ascomycota</taxon>
        <taxon>Pezizomycotina</taxon>
        <taxon>Sordariomycetes</taxon>
        <taxon>Sordariomycetidae</taxon>
        <taxon>Diaporthales</taxon>
        <taxon>Diaporthaceae</taxon>
        <taxon>Diaporthe</taxon>
        <taxon>Diaporthe eres species complex</taxon>
    </lineage>
</organism>
<dbReference type="EMBL" id="JBAWTH010000083">
    <property type="protein sequence ID" value="KAL2278763.1"/>
    <property type="molecule type" value="Genomic_DNA"/>
</dbReference>
<evidence type="ECO:0000313" key="3">
    <source>
        <dbReference type="Proteomes" id="UP001600888"/>
    </source>
</evidence>
<reference evidence="2 3" key="1">
    <citation type="submission" date="2024-03" db="EMBL/GenBank/DDBJ databases">
        <title>A high-quality draft genome sequence of Diaporthe vaccinii, a causative agent of upright dieback and viscid rot disease in cranberry plants.</title>
        <authorList>
            <person name="Sarrasin M."/>
            <person name="Lang B.F."/>
            <person name="Burger G."/>
        </authorList>
    </citation>
    <scope>NUCLEOTIDE SEQUENCE [LARGE SCALE GENOMIC DNA]</scope>
    <source>
        <strain evidence="2 3">IS7</strain>
    </source>
</reference>
<proteinExistence type="predicted"/>
<feature type="compositionally biased region" description="Pro residues" evidence="1">
    <location>
        <begin position="272"/>
        <end position="282"/>
    </location>
</feature>
<feature type="region of interest" description="Disordered" evidence="1">
    <location>
        <begin position="151"/>
        <end position="196"/>
    </location>
</feature>